<name>A0A429GG44_9CREN</name>
<dbReference type="OrthoDB" id="147504at2157"/>
<dbReference type="PANTHER" id="PTHR43591">
    <property type="entry name" value="METHYLTRANSFERASE"/>
    <property type="match status" value="1"/>
</dbReference>
<sequence>MSIMGRAEFFSDRRSKRIIPYVKEGRIVELGCGTGATLSVLSRAFPKSIIVGVDHEMDRLEVASKRKLENVILIKGDITQRIFPSSSFDTVIFKFSLHEVYSSQGDEGVEKALHNAHEILKDDGVLIVYDHLKPNPQRVEFRIKQDVYRMKFERFVEEFAPRKVRYEMKDEWIIMDISDCLEFLTKYKGSRWQEEMRETHFFYTEEEFRQMLTNSGFNIVHVRKYGFEKDIWREKTSIFEVNFENPKCYILIVAGKLM</sequence>
<dbReference type="GO" id="GO:0032259">
    <property type="term" value="P:methylation"/>
    <property type="evidence" value="ECO:0007669"/>
    <property type="project" value="UniProtKB-KW"/>
</dbReference>
<keyword evidence="2" id="KW-0489">Methyltransferase</keyword>
<feature type="domain" description="Methyltransferase type 11" evidence="1">
    <location>
        <begin position="29"/>
        <end position="128"/>
    </location>
</feature>
<gene>
    <name evidence="2" type="ORF">D6D85_12125</name>
</gene>
<reference evidence="2 3" key="1">
    <citation type="submission" date="2018-10" db="EMBL/GenBank/DDBJ databases">
        <title>Co-occurring genomic capacity for anaerobic methane metabolism and dissimilatory sulfite reduction discovered in the Korarchaeota.</title>
        <authorList>
            <person name="Mckay L.J."/>
            <person name="Dlakic M."/>
            <person name="Fields M.W."/>
            <person name="Delmont T.O."/>
            <person name="Eren A.M."/>
            <person name="Jay Z.J."/>
            <person name="Klingelsmith K.B."/>
            <person name="Rusch D.B."/>
            <person name="Inskeep W.P."/>
        </authorList>
    </citation>
    <scope>NUCLEOTIDE SEQUENCE [LARGE SCALE GENOMIC DNA]</scope>
    <source>
        <strain evidence="2 3">MDKW</strain>
    </source>
</reference>
<dbReference type="AlphaFoldDB" id="A0A429GG44"/>
<dbReference type="InterPro" id="IPR029063">
    <property type="entry name" value="SAM-dependent_MTases_sf"/>
</dbReference>
<dbReference type="SUPFAM" id="SSF53335">
    <property type="entry name" value="S-adenosyl-L-methionine-dependent methyltransferases"/>
    <property type="match status" value="1"/>
</dbReference>
<keyword evidence="3" id="KW-1185">Reference proteome</keyword>
<evidence type="ECO:0000259" key="1">
    <source>
        <dbReference type="Pfam" id="PF08241"/>
    </source>
</evidence>
<dbReference type="Pfam" id="PF08241">
    <property type="entry name" value="Methyltransf_11"/>
    <property type="match status" value="1"/>
</dbReference>
<organism evidence="2 3">
    <name type="scientific">Candidatus Methanodesulfokora washburnensis</name>
    <dbReference type="NCBI Taxonomy" id="2478471"/>
    <lineage>
        <taxon>Archaea</taxon>
        <taxon>Thermoproteota</taxon>
        <taxon>Candidatus Korarchaeia</taxon>
        <taxon>Candidatus Korarchaeia incertae sedis</taxon>
        <taxon>Candidatus Methanodesulfokora</taxon>
    </lineage>
</organism>
<keyword evidence="2" id="KW-0808">Transferase</keyword>
<dbReference type="Proteomes" id="UP000277582">
    <property type="component" value="Unassembled WGS sequence"/>
</dbReference>
<evidence type="ECO:0000313" key="2">
    <source>
        <dbReference type="EMBL" id="RSN72893.1"/>
    </source>
</evidence>
<dbReference type="GO" id="GO:0008757">
    <property type="term" value="F:S-adenosylmethionine-dependent methyltransferase activity"/>
    <property type="evidence" value="ECO:0007669"/>
    <property type="project" value="InterPro"/>
</dbReference>
<dbReference type="InterPro" id="IPR013216">
    <property type="entry name" value="Methyltransf_11"/>
</dbReference>
<accession>A0A429GG44</accession>
<dbReference type="CDD" id="cd02440">
    <property type="entry name" value="AdoMet_MTases"/>
    <property type="match status" value="1"/>
</dbReference>
<protein>
    <submittedName>
        <fullName evidence="2">Methyltransferase domain-containing protein</fullName>
    </submittedName>
</protein>
<proteinExistence type="predicted"/>
<dbReference type="Gene3D" id="3.40.50.150">
    <property type="entry name" value="Vaccinia Virus protein VP39"/>
    <property type="match status" value="1"/>
</dbReference>
<evidence type="ECO:0000313" key="3">
    <source>
        <dbReference type="Proteomes" id="UP000277582"/>
    </source>
</evidence>
<dbReference type="EMBL" id="RCOS01000136">
    <property type="protein sequence ID" value="RSN72893.1"/>
    <property type="molecule type" value="Genomic_DNA"/>
</dbReference>
<comment type="caution">
    <text evidence="2">The sequence shown here is derived from an EMBL/GenBank/DDBJ whole genome shotgun (WGS) entry which is preliminary data.</text>
</comment>